<dbReference type="InterPro" id="IPR007168">
    <property type="entry name" value="Phageshock_PspC_N"/>
</dbReference>
<dbReference type="RefSeq" id="WP_200966287.1">
    <property type="nucleotide sequence ID" value="NZ_BMAQ01000009.1"/>
</dbReference>
<evidence type="ECO:0000256" key="1">
    <source>
        <dbReference type="ARBA" id="ARBA00004162"/>
    </source>
</evidence>
<gene>
    <name evidence="9" type="ORF">PRECH8_13290</name>
</gene>
<dbReference type="EMBL" id="BMAQ01000009">
    <property type="protein sequence ID" value="GFR38033.1"/>
    <property type="molecule type" value="Genomic_DNA"/>
</dbReference>
<keyword evidence="10" id="KW-1185">Reference proteome</keyword>
<organism evidence="9 10">
    <name type="scientific">Insulibacter thermoxylanivorax</name>
    <dbReference type="NCBI Taxonomy" id="2749268"/>
    <lineage>
        <taxon>Bacteria</taxon>
        <taxon>Bacillati</taxon>
        <taxon>Bacillota</taxon>
        <taxon>Bacilli</taxon>
        <taxon>Bacillales</taxon>
        <taxon>Paenibacillaceae</taxon>
        <taxon>Insulibacter</taxon>
    </lineage>
</organism>
<feature type="compositionally biased region" description="Low complexity" evidence="6">
    <location>
        <begin position="114"/>
        <end position="124"/>
    </location>
</feature>
<protein>
    <recommendedName>
        <fullName evidence="8">Phage shock protein PspC N-terminal domain-containing protein</fullName>
    </recommendedName>
</protein>
<dbReference type="AlphaFoldDB" id="A0A916VFM2"/>
<feature type="region of interest" description="Disordered" evidence="6">
    <location>
        <begin position="155"/>
        <end position="174"/>
    </location>
</feature>
<evidence type="ECO:0000313" key="10">
    <source>
        <dbReference type="Proteomes" id="UP000654993"/>
    </source>
</evidence>
<dbReference type="PANTHER" id="PTHR33885:SF3">
    <property type="entry name" value="PHAGE SHOCK PROTEIN C"/>
    <property type="match status" value="1"/>
</dbReference>
<feature type="transmembrane region" description="Helical" evidence="7">
    <location>
        <begin position="31"/>
        <end position="58"/>
    </location>
</feature>
<evidence type="ECO:0000256" key="7">
    <source>
        <dbReference type="SAM" id="Phobius"/>
    </source>
</evidence>
<feature type="compositionally biased region" description="Polar residues" evidence="6">
    <location>
        <begin position="155"/>
        <end position="167"/>
    </location>
</feature>
<keyword evidence="5 7" id="KW-0472">Membrane</keyword>
<reference evidence="9" key="1">
    <citation type="submission" date="2020-08" db="EMBL/GenBank/DDBJ databases">
        <authorList>
            <person name="Uke A."/>
            <person name="Chhe C."/>
            <person name="Baramee S."/>
            <person name="Kosugi A."/>
        </authorList>
    </citation>
    <scope>NUCLEOTIDE SEQUENCE</scope>
    <source>
        <strain evidence="9">DA-C8</strain>
    </source>
</reference>
<reference evidence="9" key="2">
    <citation type="journal article" date="2021" name="Data Brief">
        <title>Draft genome sequence data of the facultative, thermophilic, xylanolytic bacterium Paenibacillus sp. strain DA-C8.</title>
        <authorList>
            <person name="Chhe C."/>
            <person name="Uke A."/>
            <person name="Baramee S."/>
            <person name="Ungkulpasvich U."/>
            <person name="Tachaapaikoon C."/>
            <person name="Pason P."/>
            <person name="Waeonukul R."/>
            <person name="Ratanakhanokchai K."/>
            <person name="Kosugi A."/>
        </authorList>
    </citation>
    <scope>NUCLEOTIDE SEQUENCE</scope>
    <source>
        <strain evidence="9">DA-C8</strain>
    </source>
</reference>
<keyword evidence="2" id="KW-1003">Cell membrane</keyword>
<evidence type="ECO:0000256" key="4">
    <source>
        <dbReference type="ARBA" id="ARBA00022989"/>
    </source>
</evidence>
<evidence type="ECO:0000256" key="6">
    <source>
        <dbReference type="SAM" id="MobiDB-lite"/>
    </source>
</evidence>
<proteinExistence type="predicted"/>
<comment type="caution">
    <text evidence="9">The sequence shown here is derived from an EMBL/GenBank/DDBJ whole genome shotgun (WGS) entry which is preliminary data.</text>
</comment>
<keyword evidence="4 7" id="KW-1133">Transmembrane helix</keyword>
<evidence type="ECO:0000256" key="5">
    <source>
        <dbReference type="ARBA" id="ARBA00023136"/>
    </source>
</evidence>
<evidence type="ECO:0000256" key="2">
    <source>
        <dbReference type="ARBA" id="ARBA00022475"/>
    </source>
</evidence>
<feature type="domain" description="Phage shock protein PspC N-terminal" evidence="8">
    <location>
        <begin position="4"/>
        <end position="61"/>
    </location>
</feature>
<sequence length="174" mass="18764">MTAKLYRSATDRKIFGVCGGLGELLQVDSTLLRIVAVVGAVFSGGTVILLYVIAGLVIPEEPGGYDAKTTFNFGPASNGPHGGQSWFSFWGDGSAKHKHAYKGVWNGGPQSGPASDDQAASSAQAEDELDKMMREVETKALRKEIEELKKRLAQYESQAGRQMNNKNNQEKGDI</sequence>
<comment type="subcellular location">
    <subcellularLocation>
        <location evidence="1">Cell membrane</location>
        <topology evidence="1">Single-pass membrane protein</topology>
    </subcellularLocation>
</comment>
<evidence type="ECO:0000259" key="8">
    <source>
        <dbReference type="Pfam" id="PF04024"/>
    </source>
</evidence>
<dbReference type="Proteomes" id="UP000654993">
    <property type="component" value="Unassembled WGS sequence"/>
</dbReference>
<name>A0A916VFM2_9BACL</name>
<feature type="region of interest" description="Disordered" evidence="6">
    <location>
        <begin position="103"/>
        <end position="132"/>
    </location>
</feature>
<accession>A0A916VFM2</accession>
<evidence type="ECO:0000256" key="3">
    <source>
        <dbReference type="ARBA" id="ARBA00022692"/>
    </source>
</evidence>
<evidence type="ECO:0000313" key="9">
    <source>
        <dbReference type="EMBL" id="GFR38033.1"/>
    </source>
</evidence>
<dbReference type="PANTHER" id="PTHR33885">
    <property type="entry name" value="PHAGE SHOCK PROTEIN C"/>
    <property type="match status" value="1"/>
</dbReference>
<dbReference type="GO" id="GO:0005886">
    <property type="term" value="C:plasma membrane"/>
    <property type="evidence" value="ECO:0007669"/>
    <property type="project" value="UniProtKB-SubCell"/>
</dbReference>
<keyword evidence="3 7" id="KW-0812">Transmembrane</keyword>
<dbReference type="InterPro" id="IPR052027">
    <property type="entry name" value="PspC"/>
</dbReference>
<dbReference type="Pfam" id="PF04024">
    <property type="entry name" value="PspC"/>
    <property type="match status" value="1"/>
</dbReference>